<dbReference type="InterPro" id="IPR001223">
    <property type="entry name" value="Glyco_hydro18_cat"/>
</dbReference>
<evidence type="ECO:0000256" key="4">
    <source>
        <dbReference type="RuleBase" id="RU000489"/>
    </source>
</evidence>
<evidence type="ECO:0000256" key="5">
    <source>
        <dbReference type="RuleBase" id="RU004453"/>
    </source>
</evidence>
<keyword evidence="8" id="KW-1185">Reference proteome</keyword>
<proteinExistence type="inferred from homology"/>
<keyword evidence="3 4" id="KW-0326">Glycosidase</keyword>
<comment type="similarity">
    <text evidence="5">Belongs to the glycosyl hydrolase 18 family.</text>
</comment>
<name>A0A813UZ88_ADIRI</name>
<dbReference type="InterPro" id="IPR011583">
    <property type="entry name" value="Chitinase_II/V-like_cat"/>
</dbReference>
<dbReference type="InterPro" id="IPR036573">
    <property type="entry name" value="CBM_sf_5/12"/>
</dbReference>
<evidence type="ECO:0000313" key="8">
    <source>
        <dbReference type="Proteomes" id="UP000663828"/>
    </source>
</evidence>
<dbReference type="InterPro" id="IPR001579">
    <property type="entry name" value="Glyco_hydro_18_chit_AS"/>
</dbReference>
<evidence type="ECO:0000256" key="2">
    <source>
        <dbReference type="ARBA" id="ARBA00023277"/>
    </source>
</evidence>
<dbReference type="SUPFAM" id="SSF51055">
    <property type="entry name" value="Carbohydrate binding domain"/>
    <property type="match status" value="2"/>
</dbReference>
<dbReference type="PROSITE" id="PS01095">
    <property type="entry name" value="GH18_1"/>
    <property type="match status" value="1"/>
</dbReference>
<dbReference type="Gene3D" id="3.20.20.80">
    <property type="entry name" value="Glycosidases"/>
    <property type="match status" value="1"/>
</dbReference>
<keyword evidence="2" id="KW-0119">Carbohydrate metabolism</keyword>
<dbReference type="GO" id="GO:0030246">
    <property type="term" value="F:carbohydrate binding"/>
    <property type="evidence" value="ECO:0007669"/>
    <property type="project" value="InterPro"/>
</dbReference>
<dbReference type="PANTHER" id="PTHR11177:SF317">
    <property type="entry name" value="CHITINASE 12-RELATED"/>
    <property type="match status" value="1"/>
</dbReference>
<evidence type="ECO:0000256" key="3">
    <source>
        <dbReference type="ARBA" id="ARBA00023295"/>
    </source>
</evidence>
<dbReference type="Gene3D" id="3.10.50.10">
    <property type="match status" value="1"/>
</dbReference>
<dbReference type="SMART" id="SM00495">
    <property type="entry name" value="ChtBD3"/>
    <property type="match status" value="2"/>
</dbReference>
<dbReference type="Pfam" id="PF00704">
    <property type="entry name" value="Glyco_hydro_18"/>
    <property type="match status" value="1"/>
</dbReference>
<dbReference type="CDD" id="cd06548">
    <property type="entry name" value="GH18_chitinase"/>
    <property type="match status" value="1"/>
</dbReference>
<dbReference type="EMBL" id="CAJNOR010000181">
    <property type="protein sequence ID" value="CAF0830437.1"/>
    <property type="molecule type" value="Genomic_DNA"/>
</dbReference>
<dbReference type="CDD" id="cd12214">
    <property type="entry name" value="ChiA1_BD"/>
    <property type="match status" value="2"/>
</dbReference>
<dbReference type="InterPro" id="IPR029070">
    <property type="entry name" value="Chitinase_insertion_sf"/>
</dbReference>
<dbReference type="InterPro" id="IPR003610">
    <property type="entry name" value="CBM5/12"/>
</dbReference>
<sequence>MVASPIIVAYFVAWSIYRRSYFVNDIPAEKITHINYAFANISSDGRIAIGDPWADIKKPFQGDIGNQSLQGNFNQLIKLKEKYPHLRTLISVGGGTRSGKFSDIAVSDRSRSIFAASCVEFIQKYGFDGIDIDWEYPVSGGLPANSRRPEDKQNYVFLLKELRHQLDAVSDKNYLLTAAAGATTRTISNMDLPGMIPYLDWINVMTYDFHGGWRATTGHNAPLYKNDGEAVSDIAPSFIKSKYNCDAAIQAYLAVGVPSKKILLGLPLYGRGWQGVTNIDQDGFSQSASSQLPTGTWENGVFDYDHLKKSYIPSYNRYWDNESKVPFLYNPLTAIWIKSINFKNNYIKQNGLGGAFFWHLSSDRQAELISATFNALNKDNLPLIKTTKRPTLTSPSFAKIYPWKPKVQYKIGHRVMYNGKVYRCIKTHKSARNKTPPLDCSLWRLEIVTALMTTTKQVKTTTFQLSDQNTSSQWTPFKLYSVGDQVIYEGKSYRCRQSHTSLSDWMPPVVPALWWKI</sequence>
<dbReference type="PROSITE" id="PS51910">
    <property type="entry name" value="GH18_2"/>
    <property type="match status" value="1"/>
</dbReference>
<evidence type="ECO:0000259" key="6">
    <source>
        <dbReference type="PROSITE" id="PS51910"/>
    </source>
</evidence>
<dbReference type="Gene3D" id="2.10.10.20">
    <property type="entry name" value="Carbohydrate-binding module superfamily 5/12"/>
    <property type="match status" value="2"/>
</dbReference>
<dbReference type="InterPro" id="IPR017853">
    <property type="entry name" value="GH"/>
</dbReference>
<accession>A0A813UZ88</accession>
<dbReference type="Proteomes" id="UP000663828">
    <property type="component" value="Unassembled WGS sequence"/>
</dbReference>
<dbReference type="GO" id="GO:0006032">
    <property type="term" value="P:chitin catabolic process"/>
    <property type="evidence" value="ECO:0007669"/>
    <property type="project" value="UniProtKB-ARBA"/>
</dbReference>
<dbReference type="GO" id="GO:0005576">
    <property type="term" value="C:extracellular region"/>
    <property type="evidence" value="ECO:0007669"/>
    <property type="project" value="InterPro"/>
</dbReference>
<evidence type="ECO:0000256" key="1">
    <source>
        <dbReference type="ARBA" id="ARBA00022801"/>
    </source>
</evidence>
<evidence type="ECO:0000313" key="7">
    <source>
        <dbReference type="EMBL" id="CAF0830437.1"/>
    </source>
</evidence>
<dbReference type="SMART" id="SM00636">
    <property type="entry name" value="Glyco_18"/>
    <property type="match status" value="1"/>
</dbReference>
<organism evidence="7 8">
    <name type="scientific">Adineta ricciae</name>
    <name type="common">Rotifer</name>
    <dbReference type="NCBI Taxonomy" id="249248"/>
    <lineage>
        <taxon>Eukaryota</taxon>
        <taxon>Metazoa</taxon>
        <taxon>Spiralia</taxon>
        <taxon>Gnathifera</taxon>
        <taxon>Rotifera</taxon>
        <taxon>Eurotatoria</taxon>
        <taxon>Bdelloidea</taxon>
        <taxon>Adinetida</taxon>
        <taxon>Adinetidae</taxon>
        <taxon>Adineta</taxon>
    </lineage>
</organism>
<dbReference type="InterPro" id="IPR050314">
    <property type="entry name" value="Glycosyl_Hydrlase_18"/>
</dbReference>
<gene>
    <name evidence="7" type="ORF">XAT740_LOCUS4433</name>
</gene>
<dbReference type="Pfam" id="PF02839">
    <property type="entry name" value="CBM_5_12"/>
    <property type="match status" value="2"/>
</dbReference>
<feature type="domain" description="GH18" evidence="6">
    <location>
        <begin position="5"/>
        <end position="379"/>
    </location>
</feature>
<dbReference type="GO" id="GO:0008061">
    <property type="term" value="F:chitin binding"/>
    <property type="evidence" value="ECO:0007669"/>
    <property type="project" value="InterPro"/>
</dbReference>
<keyword evidence="1 4" id="KW-0378">Hydrolase</keyword>
<dbReference type="GO" id="GO:0004568">
    <property type="term" value="F:chitinase activity"/>
    <property type="evidence" value="ECO:0007669"/>
    <property type="project" value="UniProtKB-ARBA"/>
</dbReference>
<dbReference type="GO" id="GO:0005975">
    <property type="term" value="P:carbohydrate metabolic process"/>
    <property type="evidence" value="ECO:0007669"/>
    <property type="project" value="InterPro"/>
</dbReference>
<dbReference type="PANTHER" id="PTHR11177">
    <property type="entry name" value="CHITINASE"/>
    <property type="match status" value="1"/>
</dbReference>
<reference evidence="7" key="1">
    <citation type="submission" date="2021-02" db="EMBL/GenBank/DDBJ databases">
        <authorList>
            <person name="Nowell W R."/>
        </authorList>
    </citation>
    <scope>NUCLEOTIDE SEQUENCE</scope>
</reference>
<protein>
    <recommendedName>
        <fullName evidence="6">GH18 domain-containing protein</fullName>
    </recommendedName>
</protein>
<dbReference type="AlphaFoldDB" id="A0A813UZ88"/>
<comment type="caution">
    <text evidence="7">The sequence shown here is derived from an EMBL/GenBank/DDBJ whole genome shotgun (WGS) entry which is preliminary data.</text>
</comment>
<dbReference type="SUPFAM" id="SSF54556">
    <property type="entry name" value="Chitinase insertion domain"/>
    <property type="match status" value="1"/>
</dbReference>
<dbReference type="SUPFAM" id="SSF51445">
    <property type="entry name" value="(Trans)glycosidases"/>
    <property type="match status" value="1"/>
</dbReference>